<feature type="compositionally biased region" description="Polar residues" evidence="2">
    <location>
        <begin position="468"/>
        <end position="480"/>
    </location>
</feature>
<dbReference type="VEuPathDB" id="TriTrypDB:ECC02_000793"/>
<sequence length="1236" mass="141586">METPRDVPSTQQHPFNFTGQRPEETAHRSFHFTCTLEDREKRKRAAAVRWTSPFQDTAVKTSGRKHCTEVPSVNEPPPPKTTSLHVVAASNDTTKAIASGDGPLSLEILLHESQQQLSALLWQKRRCRTLQAALDASLERQKVLENALVESSGESQETREQYRAYVATTAEELRQTRKSLRASETALRVIEDEVGGLRRENERLRQLHQQAEEDHTVRRRQQERMEDQLSCLLAEKERIQGELSTSRARCRELETLQNAKETTIDESAEGNDETKNMDKKKIIHGNDDNGGSDAARRDEINTIITLLEDELDRRRAEMDAMKESTEAFREEVRRVFGMACKRLTVVSQRGAQLTSVLACDSKQLQRGMEEDVENGGDMDSLFATLEIIVRRLEQQWCCLEEKVMSRESESQKQKELQNQLDAMKEAHLAELQTIKSTRQEATERLHQMEIRYTQLLRAMERQSQMVLAATNTDMRISRGNRTSRTKEKPRNKQEDGDKNSDDSSSNNNSHEEYMEGRGEERGKRMACEKETFQTYEWHFGRKEFMTCETILDPSYDRMVYTLLRRTRQATRNAIRQLREARSKHDTLLKLQEEKQRQSMAISEERVRYQATVKRLQTSLKAAHDTESSLKTKIAAVMRTAELERNSLVRRAEAAERDVQAKSKQERLLQRQVREMLEEYEAAKQELAARDDKIAELSAELAEGQSTTREKQFDLNTLHHRCEDLVRMTDVLETRVRREIQNQDVFYELLRKLCGAVAVLTLRLSTVAEERDALWRAYEARETDCRAALQVLQEFMKKEEEEEGQELELGLQKIGRVLPSHHGRSFYVIVAVVIACHRMQHLLSSRYSRRHVMFAVYNEDDNSTNLRNSGRDLSGFALSPWHMLKSRNVLSLVASVPRVSAALRRQSGGTRMPFVHLPPLKTLLSVIASRDRNGTAEHEVNDTLEQILALAELNNNVEANRFWLEAHISRGVAYAASAAGGGGGGGAWTRRGLPCVNSQPIHCRGMLAEKLHYVLHTVRDAATEFRQKMRQKDASIQIAEEESHQLRSMVQEREGIAAGFAQQLREYEEHVATAFVGRDVYQELQDRLRAAHDALQEEREARRKIEEVNAALRQREIELTRIVQLLRDEVRSLSIELAEQTSHDDSHCQRIDAYLSTLRLSPSRRKTMNTSRESNNTQLYVPRSVKLTSLPFTAISSMNTHPNTNNEDGGNLDEAVRQVLSGLASRLEQAEGNPLQP</sequence>
<feature type="region of interest" description="Disordered" evidence="2">
    <location>
        <begin position="59"/>
        <end position="80"/>
    </location>
</feature>
<dbReference type="SMR" id="A0A2V2VVP9"/>
<name>A0A2V2VVP9_TRYCR</name>
<feature type="coiled-coil region" evidence="1">
    <location>
        <begin position="406"/>
        <end position="458"/>
    </location>
</feature>
<dbReference type="VEuPathDB" id="TriTrypDB:TCDM_04334"/>
<dbReference type="VEuPathDB" id="TriTrypDB:TcBrA4_0113620"/>
<evidence type="ECO:0000256" key="1">
    <source>
        <dbReference type="SAM" id="Coils"/>
    </source>
</evidence>
<feature type="region of interest" description="Disordered" evidence="2">
    <location>
        <begin position="261"/>
        <end position="295"/>
    </location>
</feature>
<dbReference type="OMA" id="WYKDRCR"/>
<dbReference type="VEuPathDB" id="TriTrypDB:TcG_05729"/>
<protein>
    <recommendedName>
        <fullName evidence="5">Basal body protein</fullName>
    </recommendedName>
</protein>
<feature type="region of interest" description="Disordered" evidence="2">
    <location>
        <begin position="468"/>
        <end position="525"/>
    </location>
</feature>
<organism evidence="3 4">
    <name type="scientific">Trypanosoma cruzi</name>
    <dbReference type="NCBI Taxonomy" id="5693"/>
    <lineage>
        <taxon>Eukaryota</taxon>
        <taxon>Discoba</taxon>
        <taxon>Euglenozoa</taxon>
        <taxon>Kinetoplastea</taxon>
        <taxon>Metakinetoplastina</taxon>
        <taxon>Trypanosomatida</taxon>
        <taxon>Trypanosomatidae</taxon>
        <taxon>Trypanosoma</taxon>
        <taxon>Schizotrypanum</taxon>
    </lineage>
</organism>
<proteinExistence type="predicted"/>
<feature type="compositionally biased region" description="Basic and acidic residues" evidence="2">
    <location>
        <begin position="272"/>
        <end position="287"/>
    </location>
</feature>
<dbReference type="EMBL" id="PRFC01000206">
    <property type="protein sequence ID" value="PWV00460.1"/>
    <property type="molecule type" value="Genomic_DNA"/>
</dbReference>
<dbReference type="OrthoDB" id="247481at2759"/>
<evidence type="ECO:0000256" key="2">
    <source>
        <dbReference type="SAM" id="MobiDB-lite"/>
    </source>
</evidence>
<dbReference type="Proteomes" id="UP000246078">
    <property type="component" value="Unassembled WGS sequence"/>
</dbReference>
<dbReference type="VEuPathDB" id="TriTrypDB:TcCL_NonESM03614"/>
<dbReference type="AlphaFoldDB" id="A0A2V2VVP9"/>
<evidence type="ECO:0000313" key="4">
    <source>
        <dbReference type="Proteomes" id="UP000246078"/>
    </source>
</evidence>
<reference evidence="3 4" key="1">
    <citation type="journal article" date="2018" name="Microb. Genom.">
        <title>Expanding an expanded genome: long-read sequencing of Trypanosoma cruzi.</title>
        <authorList>
            <person name="Berna L."/>
            <person name="Rodriguez M."/>
            <person name="Chiribao M.L."/>
            <person name="Parodi-Talice A."/>
            <person name="Pita S."/>
            <person name="Rijo G."/>
            <person name="Alvarez-Valin F."/>
            <person name="Robello C."/>
        </authorList>
    </citation>
    <scope>NUCLEOTIDE SEQUENCE [LARGE SCALE GENOMIC DNA]</scope>
    <source>
        <strain evidence="3 4">TCC</strain>
    </source>
</reference>
<dbReference type="VEuPathDB" id="TriTrypDB:C4B63_31g96"/>
<gene>
    <name evidence="3" type="ORF">C3747_206g4</name>
</gene>
<feature type="coiled-coil region" evidence="1">
    <location>
        <begin position="637"/>
        <end position="699"/>
    </location>
</feature>
<keyword evidence="1" id="KW-0175">Coiled coil</keyword>
<evidence type="ECO:0000313" key="3">
    <source>
        <dbReference type="EMBL" id="PWV00460.1"/>
    </source>
</evidence>
<dbReference type="VEuPathDB" id="TriTrypDB:TcCLB.507809.130"/>
<dbReference type="VEuPathDB" id="TriTrypDB:Tc_MARK_8938"/>
<evidence type="ECO:0008006" key="5">
    <source>
        <dbReference type="Google" id="ProtNLM"/>
    </source>
</evidence>
<feature type="compositionally biased region" description="Basic and acidic residues" evidence="2">
    <location>
        <begin position="484"/>
        <end position="501"/>
    </location>
</feature>
<feature type="region of interest" description="Disordered" evidence="2">
    <location>
        <begin position="1"/>
        <end position="26"/>
    </location>
</feature>
<dbReference type="VEuPathDB" id="TriTrypDB:C4B63_31g97"/>
<dbReference type="VEuPathDB" id="TriTrypDB:TcCLB.511657.60"/>
<accession>A0A2V2VVP9</accession>
<feature type="coiled-coil region" evidence="1">
    <location>
        <begin position="1077"/>
        <end position="1117"/>
    </location>
</feature>
<comment type="caution">
    <text evidence="3">The sequence shown here is derived from an EMBL/GenBank/DDBJ whole genome shotgun (WGS) entry which is preliminary data.</text>
</comment>
<feature type="compositionally biased region" description="Polar residues" evidence="2">
    <location>
        <begin position="8"/>
        <end position="19"/>
    </location>
</feature>
<dbReference type="VEuPathDB" id="TriTrypDB:BCY84_10634"/>
<dbReference type="VEuPathDB" id="TriTrypDB:C3747_206g4"/>
<feature type="coiled-coil region" evidence="1">
    <location>
        <begin position="187"/>
        <end position="242"/>
    </location>
</feature>
<dbReference type="VEuPathDB" id="TriTrypDB:TcYC6_0065890"/>
<feature type="coiled-coil region" evidence="1">
    <location>
        <begin position="563"/>
        <end position="597"/>
    </location>
</feature>
<dbReference type="VEuPathDB" id="TriTrypDB:TCSYLVIO_010558"/>
<feature type="compositionally biased region" description="Basic and acidic residues" evidence="2">
    <location>
        <begin position="509"/>
        <end position="525"/>
    </location>
</feature>